<dbReference type="FunFam" id="1.10.1520.10:FF:000005">
    <property type="entry name" value="Putative endoribonuclease dicer"/>
    <property type="match status" value="1"/>
</dbReference>
<dbReference type="SMART" id="SM00535">
    <property type="entry name" value="RIBOc"/>
    <property type="match status" value="2"/>
</dbReference>
<dbReference type="PANTHER" id="PTHR14950:SF37">
    <property type="entry name" value="ENDORIBONUCLEASE DICER"/>
    <property type="match status" value="1"/>
</dbReference>
<dbReference type="PROSITE" id="PS50137">
    <property type="entry name" value="DS_RBD"/>
    <property type="match status" value="1"/>
</dbReference>
<keyword evidence="1" id="KW-0479">Metal-binding</keyword>
<keyword evidence="2" id="KW-0378">Hydrolase</keyword>
<dbReference type="FunFam" id="3.30.160.20:FF:000015">
    <property type="entry name" value="endoribonuclease Dicer"/>
    <property type="match status" value="1"/>
</dbReference>
<reference evidence="8" key="1">
    <citation type="submission" date="2017-10" db="EMBL/GenBank/DDBJ databases">
        <title>Transcriptome Assembly of Sugarcane Aphid Adults.</title>
        <authorList>
            <person name="Scully E.D."/>
            <person name="Palmer N.A."/>
            <person name="Geib S.M."/>
            <person name="Sarath G."/>
            <person name="Sattler S.E."/>
        </authorList>
    </citation>
    <scope>NUCLEOTIDE SEQUENCE</scope>
    <source>
        <tissue evidence="8">Whole body</tissue>
    </source>
</reference>
<evidence type="ECO:0000256" key="3">
    <source>
        <dbReference type="ARBA" id="ARBA00022842"/>
    </source>
</evidence>
<dbReference type="PANTHER" id="PTHR14950">
    <property type="entry name" value="DICER-RELATED"/>
    <property type="match status" value="1"/>
</dbReference>
<dbReference type="GO" id="GO:0031054">
    <property type="term" value="P:pre-miRNA processing"/>
    <property type="evidence" value="ECO:0007669"/>
    <property type="project" value="InterPro"/>
</dbReference>
<dbReference type="CDD" id="cd00593">
    <property type="entry name" value="RIBOc"/>
    <property type="match status" value="2"/>
</dbReference>
<name>A0A2H8TCL7_9HEMI</name>
<sequence>MNRKGVILPTSSDATKRAKRDNLSQKQILVPELCNVHLFPASMWRKAVSLPCILYRINALLLADEIRTIVAKDISLGLLNLSFDHSWEPLDFGWTMKDVLIKRKEQKENNVIKIAEPVEIVKKFAAEEISEEKIDKSDDPNWMDIGTWSNDMADFAMNAIDNTAKVRYSSPTSWMVQSDNESSTFSDIDSDDEIQVDGLHSNGLRIEFKNTFLAEAVDENDSKINKFFFFKNNETSSSWILNDNSHSIAKYNNSNPIDKKMKHFFYEKDDEIIINREVKSSTNIDSSSLLKLPWELNSNTGYGLPDFSILSNNTLFVPKEEKCTKNQIQINNKTIDNINKVHDTHNETFNFDYQPDLNNHPGPSPSVLLQALTMSNANDGINLERLETIGDSFLKYAITAYLYCTHDNVHEGKLSHLRSKQVSNLNLYRLGKLKMFGERMISTKFEPHDNWLPPCYFVPHKLEKALINASIPTSLWNKITLPTFKDPTDKEIEEVIQQFKVGFSNEDLENTPLFVPYNLVTQHSIPDKSIADCVEALIGAYLISCGARGALLFMSWLGIRVLPTLDNSKLGYLKPPSSPLLRYVHNPEGELEKLMDGFESFEQHLGYHFQDRSYLLQAMTHASYHPNRLTDCYQRLEFLGDAVLDYLITRHLYEDKRQHSPGALTDLRSALVNNTIFASLAVRNGFHKYFKHLSPGLSEVICRFVTIQEENGHTIDEEFYFLGEDDCEEVEDVEVPKALGDVFESVAGAIYLDSNMSLDTVWKVYHKIMENEMEQFSKNVPKSPIRELLELEPETAKFSKPEKLADGRRVRVIVEIFGKGEFKGIGRNYRIAKCTAAKCALKHLKKKIKK</sequence>
<evidence type="ECO:0000259" key="6">
    <source>
        <dbReference type="PROSITE" id="PS50137"/>
    </source>
</evidence>
<feature type="domain" description="RNase III" evidence="7">
    <location>
        <begin position="598"/>
        <end position="755"/>
    </location>
</feature>
<dbReference type="GO" id="GO:0030422">
    <property type="term" value="P:siRNA processing"/>
    <property type="evidence" value="ECO:0007669"/>
    <property type="project" value="InterPro"/>
</dbReference>
<dbReference type="AlphaFoldDB" id="A0A2H8TCL7"/>
<dbReference type="Pfam" id="PF00636">
    <property type="entry name" value="Ribonuclease_3"/>
    <property type="match status" value="2"/>
</dbReference>
<dbReference type="PROSITE" id="PS50142">
    <property type="entry name" value="RNASE_3_2"/>
    <property type="match status" value="2"/>
</dbReference>
<dbReference type="Gene3D" id="3.30.160.20">
    <property type="match status" value="1"/>
</dbReference>
<evidence type="ECO:0000256" key="4">
    <source>
        <dbReference type="ARBA" id="ARBA00022884"/>
    </source>
</evidence>
<dbReference type="PROSITE" id="PS00517">
    <property type="entry name" value="RNASE_3_1"/>
    <property type="match status" value="1"/>
</dbReference>
<dbReference type="GO" id="GO:0004530">
    <property type="term" value="F:deoxyribonuclease I activity"/>
    <property type="evidence" value="ECO:0007669"/>
    <property type="project" value="TreeGrafter"/>
</dbReference>
<evidence type="ECO:0000313" key="8">
    <source>
        <dbReference type="EMBL" id="MBW11856.1"/>
    </source>
</evidence>
<dbReference type="InterPro" id="IPR036389">
    <property type="entry name" value="RNase_III_sf"/>
</dbReference>
<proteinExistence type="predicted"/>
<evidence type="ECO:0000256" key="5">
    <source>
        <dbReference type="PROSITE-ProRule" id="PRU00266"/>
    </source>
</evidence>
<dbReference type="SUPFAM" id="SSF69065">
    <property type="entry name" value="RNase III domain-like"/>
    <property type="match status" value="2"/>
</dbReference>
<dbReference type="EMBL" id="GFXV01000051">
    <property type="protein sequence ID" value="MBW11856.1"/>
    <property type="molecule type" value="Transcribed_RNA"/>
</dbReference>
<dbReference type="GO" id="GO:0005634">
    <property type="term" value="C:nucleus"/>
    <property type="evidence" value="ECO:0007669"/>
    <property type="project" value="TreeGrafter"/>
</dbReference>
<organism evidence="8">
    <name type="scientific">Melanaphis sacchari</name>
    <dbReference type="NCBI Taxonomy" id="742174"/>
    <lineage>
        <taxon>Eukaryota</taxon>
        <taxon>Metazoa</taxon>
        <taxon>Ecdysozoa</taxon>
        <taxon>Arthropoda</taxon>
        <taxon>Hexapoda</taxon>
        <taxon>Insecta</taxon>
        <taxon>Pterygota</taxon>
        <taxon>Neoptera</taxon>
        <taxon>Paraneoptera</taxon>
        <taxon>Hemiptera</taxon>
        <taxon>Sternorrhyncha</taxon>
        <taxon>Aphidomorpha</taxon>
        <taxon>Aphidoidea</taxon>
        <taxon>Aphididae</taxon>
        <taxon>Aphidini</taxon>
        <taxon>Melanaphis</taxon>
    </lineage>
</organism>
<protein>
    <submittedName>
        <fullName evidence="8">Endoribonuclease Dcr-1</fullName>
    </submittedName>
</protein>
<feature type="domain" description="DRBM" evidence="6">
    <location>
        <begin position="780"/>
        <end position="846"/>
    </location>
</feature>
<evidence type="ECO:0000256" key="1">
    <source>
        <dbReference type="ARBA" id="ARBA00022723"/>
    </source>
</evidence>
<keyword evidence="3" id="KW-0460">Magnesium</keyword>
<dbReference type="SUPFAM" id="SSF54768">
    <property type="entry name" value="dsRNA-binding domain-like"/>
    <property type="match status" value="1"/>
</dbReference>
<dbReference type="GO" id="GO:0070578">
    <property type="term" value="C:RISC-loading complex"/>
    <property type="evidence" value="ECO:0007669"/>
    <property type="project" value="TreeGrafter"/>
</dbReference>
<feature type="domain" description="RNase III" evidence="7">
    <location>
        <begin position="338"/>
        <end position="546"/>
    </location>
</feature>
<keyword evidence="4 5" id="KW-0694">RNA-binding</keyword>
<dbReference type="Pfam" id="PF20932">
    <property type="entry name" value="Dicer_dsRBD"/>
    <property type="match status" value="1"/>
</dbReference>
<dbReference type="GO" id="GO:0003723">
    <property type="term" value="F:RNA binding"/>
    <property type="evidence" value="ECO:0007669"/>
    <property type="project" value="UniProtKB-UniRule"/>
</dbReference>
<dbReference type="GO" id="GO:0004525">
    <property type="term" value="F:ribonuclease III activity"/>
    <property type="evidence" value="ECO:0007669"/>
    <property type="project" value="InterPro"/>
</dbReference>
<dbReference type="GO" id="GO:0006309">
    <property type="term" value="P:apoptotic DNA fragmentation"/>
    <property type="evidence" value="ECO:0007669"/>
    <property type="project" value="TreeGrafter"/>
</dbReference>
<accession>A0A2H8TCL7</accession>
<dbReference type="CDD" id="cd10843">
    <property type="entry name" value="DSRM_DICER"/>
    <property type="match status" value="1"/>
</dbReference>
<dbReference type="InterPro" id="IPR000999">
    <property type="entry name" value="RNase_III_dom"/>
</dbReference>
<evidence type="ECO:0000259" key="7">
    <source>
        <dbReference type="PROSITE" id="PS50142"/>
    </source>
</evidence>
<dbReference type="Gene3D" id="1.10.1520.10">
    <property type="entry name" value="Ribonuclease III domain"/>
    <property type="match status" value="2"/>
</dbReference>
<gene>
    <name evidence="8" type="primary">Dcr-1_8</name>
</gene>
<dbReference type="InterPro" id="IPR044441">
    <property type="entry name" value="DICER_DSRM"/>
</dbReference>
<dbReference type="GO" id="GO:0046872">
    <property type="term" value="F:metal ion binding"/>
    <property type="evidence" value="ECO:0007669"/>
    <property type="project" value="UniProtKB-KW"/>
</dbReference>
<dbReference type="OrthoDB" id="2392202at2759"/>
<evidence type="ECO:0000256" key="2">
    <source>
        <dbReference type="ARBA" id="ARBA00022801"/>
    </source>
</evidence>
<dbReference type="GO" id="GO:0005737">
    <property type="term" value="C:cytoplasm"/>
    <property type="evidence" value="ECO:0007669"/>
    <property type="project" value="TreeGrafter"/>
</dbReference>
<dbReference type="InterPro" id="IPR014720">
    <property type="entry name" value="dsRBD_dom"/>
</dbReference>